<keyword evidence="2" id="KW-0342">GTP-binding</keyword>
<evidence type="ECO:0000256" key="2">
    <source>
        <dbReference type="ARBA" id="ARBA00023134"/>
    </source>
</evidence>
<sequence length="368" mass="41549">MVSAFVPRSVFPKLESIPRTYFLGHHKAGLEKMKSMLSSVDHIIEVRDFRIPSTSINPMLEDALGEKSRYIVYMKRDLGGDLRLQAQKNEKVIARWDRKSRVFFIAKANKNLNKHRLPPFKRLLRGDQFNCNPVTGVRILVVGMPNIGKSTLINLLRSECMKKRGTAVVGADPGVTRKVGGAVKIMQKKNGSIYLHDTPGVFVPYMPDAESMLRLALCGQVKDSIIPATTLADYLLYKINLHNPHIYHKYCPPTNEIIDFLEQMARKSGLLGRGAVPDIERAARRFIIQWRDGEMGKFILDDIHARTLERKQEYLASLGGSMNQAKRAEKAEKRATTRREINALRAHFNTHGLDCPPPGMISDRGPLP</sequence>
<dbReference type="InterPro" id="IPR006073">
    <property type="entry name" value="GTP-bd"/>
</dbReference>
<gene>
    <name evidence="4" type="ORF">AJ80_00586</name>
</gene>
<dbReference type="SUPFAM" id="SSF52540">
    <property type="entry name" value="P-loop containing nucleoside triphosphate hydrolases"/>
    <property type="match status" value="1"/>
</dbReference>
<reference evidence="4 5" key="1">
    <citation type="submission" date="2017-10" db="EMBL/GenBank/DDBJ databases">
        <title>Comparative genomics in systemic dimorphic fungi from Ajellomycetaceae.</title>
        <authorList>
            <person name="Munoz J.F."/>
            <person name="Mcewen J.G."/>
            <person name="Clay O.K."/>
            <person name="Cuomo C.A."/>
        </authorList>
    </citation>
    <scope>NUCLEOTIDE SEQUENCE [LARGE SCALE GENOMIC DNA]</scope>
    <source>
        <strain evidence="4 5">UAMH7299</strain>
    </source>
</reference>
<evidence type="ECO:0000313" key="5">
    <source>
        <dbReference type="Proteomes" id="UP000224634"/>
    </source>
</evidence>
<protein>
    <recommendedName>
        <fullName evidence="3">G domain-containing protein</fullName>
    </recommendedName>
</protein>
<dbReference type="InterPro" id="IPR023179">
    <property type="entry name" value="GTP-bd_ortho_bundle_sf"/>
</dbReference>
<comment type="caution">
    <text evidence="4">The sequence shown here is derived from an EMBL/GenBank/DDBJ whole genome shotgun (WGS) entry which is preliminary data.</text>
</comment>
<dbReference type="Gene3D" id="3.40.50.300">
    <property type="entry name" value="P-loop containing nucleotide triphosphate hydrolases"/>
    <property type="match status" value="1"/>
</dbReference>
<dbReference type="InterPro" id="IPR027417">
    <property type="entry name" value="P-loop_NTPase"/>
</dbReference>
<evidence type="ECO:0000256" key="1">
    <source>
        <dbReference type="ARBA" id="ARBA00022741"/>
    </source>
</evidence>
<evidence type="ECO:0000259" key="3">
    <source>
        <dbReference type="Pfam" id="PF01926"/>
    </source>
</evidence>
<feature type="domain" description="G" evidence="3">
    <location>
        <begin position="138"/>
        <end position="212"/>
    </location>
</feature>
<proteinExistence type="predicted"/>
<dbReference type="Gene3D" id="1.10.1580.10">
    <property type="match status" value="1"/>
</dbReference>
<dbReference type="GO" id="GO:0005739">
    <property type="term" value="C:mitochondrion"/>
    <property type="evidence" value="ECO:0007669"/>
    <property type="project" value="TreeGrafter"/>
</dbReference>
<dbReference type="STRING" id="1447883.A0A2B7Z3U2"/>
<dbReference type="GO" id="GO:0005525">
    <property type="term" value="F:GTP binding"/>
    <property type="evidence" value="ECO:0007669"/>
    <property type="project" value="UniProtKB-KW"/>
</dbReference>
<dbReference type="Pfam" id="PF01926">
    <property type="entry name" value="MMR_HSR1"/>
    <property type="match status" value="1"/>
</dbReference>
<dbReference type="Proteomes" id="UP000224634">
    <property type="component" value="Unassembled WGS sequence"/>
</dbReference>
<dbReference type="PANTHER" id="PTHR45782">
    <property type="entry name" value="MITOCHONDRIAL RIBOSOME-ASSOCIATED GTPASE 1"/>
    <property type="match status" value="1"/>
</dbReference>
<evidence type="ECO:0000313" key="4">
    <source>
        <dbReference type="EMBL" id="PGH27798.1"/>
    </source>
</evidence>
<dbReference type="PANTHER" id="PTHR45782:SF4">
    <property type="entry name" value="MITOCHONDRIAL RIBOSOME-ASSOCIATED GTPASE 1"/>
    <property type="match status" value="1"/>
</dbReference>
<name>A0A2B7Z3U2_POLH7</name>
<dbReference type="AlphaFoldDB" id="A0A2B7Z3U2"/>
<dbReference type="GO" id="GO:0032543">
    <property type="term" value="P:mitochondrial translation"/>
    <property type="evidence" value="ECO:0007669"/>
    <property type="project" value="TreeGrafter"/>
</dbReference>
<dbReference type="OrthoDB" id="269151at2759"/>
<accession>A0A2B7Z3U2</accession>
<dbReference type="GO" id="GO:0003924">
    <property type="term" value="F:GTPase activity"/>
    <property type="evidence" value="ECO:0007669"/>
    <property type="project" value="TreeGrafter"/>
</dbReference>
<keyword evidence="1" id="KW-0547">Nucleotide-binding</keyword>
<organism evidence="4 5">
    <name type="scientific">Polytolypa hystricis (strain UAMH7299)</name>
    <dbReference type="NCBI Taxonomy" id="1447883"/>
    <lineage>
        <taxon>Eukaryota</taxon>
        <taxon>Fungi</taxon>
        <taxon>Dikarya</taxon>
        <taxon>Ascomycota</taxon>
        <taxon>Pezizomycotina</taxon>
        <taxon>Eurotiomycetes</taxon>
        <taxon>Eurotiomycetidae</taxon>
        <taxon>Onygenales</taxon>
        <taxon>Onygenales incertae sedis</taxon>
        <taxon>Polytolypa</taxon>
    </lineage>
</organism>
<dbReference type="EMBL" id="PDNA01000004">
    <property type="protein sequence ID" value="PGH27798.1"/>
    <property type="molecule type" value="Genomic_DNA"/>
</dbReference>
<keyword evidence="5" id="KW-1185">Reference proteome</keyword>